<reference evidence="1 3" key="1">
    <citation type="journal article" date="2020" name="Stud. Mycol.">
        <title>101 Dothideomycetes genomes: a test case for predicting lifestyles and emergence of pathogens.</title>
        <authorList>
            <person name="Haridas S."/>
            <person name="Albert R."/>
            <person name="Binder M."/>
            <person name="Bloem J."/>
            <person name="Labutti K."/>
            <person name="Salamov A."/>
            <person name="Andreopoulos B."/>
            <person name="Baker S."/>
            <person name="Barry K."/>
            <person name="Bills G."/>
            <person name="Bluhm B."/>
            <person name="Cannon C."/>
            <person name="Castanera R."/>
            <person name="Culley D."/>
            <person name="Daum C."/>
            <person name="Ezra D."/>
            <person name="Gonzalez J."/>
            <person name="Henrissat B."/>
            <person name="Kuo A."/>
            <person name="Liang C."/>
            <person name="Lipzen A."/>
            <person name="Lutzoni F."/>
            <person name="Magnuson J."/>
            <person name="Mondo S."/>
            <person name="Nolan M."/>
            <person name="Ohm R."/>
            <person name="Pangilinan J."/>
            <person name="Park H.-J."/>
            <person name="Ramirez L."/>
            <person name="Alfaro M."/>
            <person name="Sun H."/>
            <person name="Tritt A."/>
            <person name="Yoshinaga Y."/>
            <person name="Zwiers L.-H."/>
            <person name="Turgeon B."/>
            <person name="Goodwin S."/>
            <person name="Spatafora J."/>
            <person name="Crous P."/>
            <person name="Grigoriev I."/>
        </authorList>
    </citation>
    <scope>NUCLEOTIDE SEQUENCE</scope>
    <source>
        <strain evidence="1 3">CBS 304.34</strain>
    </source>
</reference>
<gene>
    <name evidence="1 3" type="ORF">BDZ99DRAFT_524974</name>
</gene>
<dbReference type="GeneID" id="54466850"/>
<proteinExistence type="predicted"/>
<keyword evidence="2" id="KW-1185">Reference proteome</keyword>
<reference evidence="3" key="2">
    <citation type="submission" date="2020-04" db="EMBL/GenBank/DDBJ databases">
        <authorList>
            <consortium name="NCBI Genome Project"/>
        </authorList>
    </citation>
    <scope>NUCLEOTIDE SEQUENCE</scope>
    <source>
        <strain evidence="3">CBS 304.34</strain>
    </source>
</reference>
<accession>A0A6A6YB76</accession>
<organism evidence="1">
    <name type="scientific">Mytilinidion resinicola</name>
    <dbReference type="NCBI Taxonomy" id="574789"/>
    <lineage>
        <taxon>Eukaryota</taxon>
        <taxon>Fungi</taxon>
        <taxon>Dikarya</taxon>
        <taxon>Ascomycota</taxon>
        <taxon>Pezizomycotina</taxon>
        <taxon>Dothideomycetes</taxon>
        <taxon>Pleosporomycetidae</taxon>
        <taxon>Mytilinidiales</taxon>
        <taxon>Mytilinidiaceae</taxon>
        <taxon>Mytilinidion</taxon>
    </lineage>
</organism>
<dbReference type="Proteomes" id="UP000504636">
    <property type="component" value="Unplaced"/>
</dbReference>
<reference evidence="3" key="3">
    <citation type="submission" date="2025-04" db="UniProtKB">
        <authorList>
            <consortium name="RefSeq"/>
        </authorList>
    </citation>
    <scope>IDENTIFICATION</scope>
    <source>
        <strain evidence="3">CBS 304.34</strain>
    </source>
</reference>
<sequence>MAPKVQPTEKRRAIAIVYFLTPMVWTGPQQMEPLRWTVYLNECIDILIEEKETELDFLLIHQARCHKIMDKVTHFSVNSTAESGNPKDPRIRFVNTMLHKLQKMQQNLPPVLQSNKTALLHIYNTSVIIREAALHRPNHPESSD</sequence>
<evidence type="ECO:0000313" key="3">
    <source>
        <dbReference type="RefSeq" id="XP_033572228.1"/>
    </source>
</evidence>
<dbReference type="RefSeq" id="XP_033572228.1">
    <property type="nucleotide sequence ID" value="XM_033725957.1"/>
</dbReference>
<dbReference type="AlphaFoldDB" id="A0A6A6YB76"/>
<evidence type="ECO:0000313" key="2">
    <source>
        <dbReference type="Proteomes" id="UP000504636"/>
    </source>
</evidence>
<evidence type="ECO:0000313" key="1">
    <source>
        <dbReference type="EMBL" id="KAF2805264.1"/>
    </source>
</evidence>
<dbReference type="OrthoDB" id="5226580at2759"/>
<dbReference type="EMBL" id="MU003710">
    <property type="protein sequence ID" value="KAF2805264.1"/>
    <property type="molecule type" value="Genomic_DNA"/>
</dbReference>
<protein>
    <submittedName>
        <fullName evidence="1 3">Uncharacterized protein</fullName>
    </submittedName>
</protein>
<name>A0A6A6YB76_9PEZI</name>